<gene>
    <name evidence="2" type="ORF">O987_08170</name>
</gene>
<dbReference type="PROSITE" id="PS51257">
    <property type="entry name" value="PROKAR_LIPOPROTEIN"/>
    <property type="match status" value="1"/>
</dbReference>
<sequence>MTRAPAFCGLVLLLAGCGQQEVPSVDALSAHPARLRLLKEQCRAGQLDGALCAQVVKADLRRFFSGKAGPDEYRTLAELPPIPASFDEPTEDGEAVAAALPGQEDSP</sequence>
<evidence type="ECO:0008006" key="4">
    <source>
        <dbReference type="Google" id="ProtNLM"/>
    </source>
</evidence>
<dbReference type="NCBIfam" id="NF033894">
    <property type="entry name" value="Eex_IncN"/>
    <property type="match status" value="1"/>
</dbReference>
<evidence type="ECO:0000313" key="2">
    <source>
        <dbReference type="EMBL" id="AIJ45780.1"/>
    </source>
</evidence>
<accession>A0A076PQ22</accession>
<name>A0A076PQ22_COMTE</name>
<protein>
    <recommendedName>
        <fullName evidence="4">Lipoprotein</fullName>
    </recommendedName>
</protein>
<dbReference type="KEGG" id="ctes:O987_08170"/>
<proteinExistence type="predicted"/>
<dbReference type="HOGENOM" id="CLU_2168795_0_0_4"/>
<organism evidence="2 3">
    <name type="scientific">Comamonas testosteroni TK102</name>
    <dbReference type="NCBI Taxonomy" id="1392005"/>
    <lineage>
        <taxon>Bacteria</taxon>
        <taxon>Pseudomonadati</taxon>
        <taxon>Pseudomonadota</taxon>
        <taxon>Betaproteobacteria</taxon>
        <taxon>Burkholderiales</taxon>
        <taxon>Comamonadaceae</taxon>
        <taxon>Comamonas</taxon>
    </lineage>
</organism>
<dbReference type="EMBL" id="CP006704">
    <property type="protein sequence ID" value="AIJ45780.1"/>
    <property type="molecule type" value="Genomic_DNA"/>
</dbReference>
<evidence type="ECO:0000256" key="1">
    <source>
        <dbReference type="SAM" id="MobiDB-lite"/>
    </source>
</evidence>
<feature type="region of interest" description="Disordered" evidence="1">
    <location>
        <begin position="80"/>
        <end position="107"/>
    </location>
</feature>
<reference evidence="2 3" key="1">
    <citation type="journal article" date="2014" name="Genome Announc.">
        <title>Complete Genome Sequence of Polychlorinated Biphenyl Degrader Comamonas testosteroni TK102 (NBRC 109938).</title>
        <authorList>
            <person name="Fukuda K."/>
            <person name="Hosoyama A."/>
            <person name="Tsuchikane K."/>
            <person name="Ohji S."/>
            <person name="Yamazoe A."/>
            <person name="Fujita N."/>
            <person name="Shintani M."/>
            <person name="Kimbara K."/>
        </authorList>
    </citation>
    <scope>NUCLEOTIDE SEQUENCE [LARGE SCALE GENOMIC DNA]</scope>
    <source>
        <strain evidence="2">TK102</strain>
    </source>
</reference>
<evidence type="ECO:0000313" key="3">
    <source>
        <dbReference type="Proteomes" id="UP000028782"/>
    </source>
</evidence>
<dbReference type="AlphaFoldDB" id="A0A076PQ22"/>
<dbReference type="RefSeq" id="WP_009523295.1">
    <property type="nucleotide sequence ID" value="NZ_CP006704.1"/>
</dbReference>
<dbReference type="Proteomes" id="UP000028782">
    <property type="component" value="Chromosome"/>
</dbReference>
<dbReference type="InterPro" id="IPR047937">
    <property type="entry name" value="Eex_IncN-like"/>
</dbReference>